<dbReference type="RefSeq" id="WP_306679501.1">
    <property type="nucleotide sequence ID" value="NZ_JAVDBT010000004.1"/>
</dbReference>
<feature type="signal peptide" evidence="2">
    <location>
        <begin position="1"/>
        <end position="22"/>
    </location>
</feature>
<evidence type="ECO:0000256" key="2">
    <source>
        <dbReference type="SAM" id="SignalP"/>
    </source>
</evidence>
<gene>
    <name evidence="3" type="ORF">Q9295_05475</name>
</gene>
<dbReference type="EMBL" id="JAVDBT010000004">
    <property type="protein sequence ID" value="MDQ2065813.1"/>
    <property type="molecule type" value="Genomic_DNA"/>
</dbReference>
<reference evidence="3 4" key="1">
    <citation type="submission" date="2023-08" db="EMBL/GenBank/DDBJ databases">
        <title>Characterization of two Paracoccaceae strains isolated from Phycosphere and proposal of Xinfangfangia lacusdiani sp. nov.</title>
        <authorList>
            <person name="Deng Y."/>
            <person name="Zhang Y.Q."/>
        </authorList>
    </citation>
    <scope>NUCLEOTIDE SEQUENCE [LARGE SCALE GENOMIC DNA]</scope>
    <source>
        <strain evidence="3 4">CPCC 101601</strain>
    </source>
</reference>
<dbReference type="InterPro" id="IPR007433">
    <property type="entry name" value="DUF481"/>
</dbReference>
<proteinExistence type="predicted"/>
<name>A0ABU0VW02_9RHOB</name>
<feature type="region of interest" description="Disordered" evidence="1">
    <location>
        <begin position="49"/>
        <end position="70"/>
    </location>
</feature>
<keyword evidence="4" id="KW-1185">Reference proteome</keyword>
<dbReference type="Pfam" id="PF04338">
    <property type="entry name" value="DUF481"/>
    <property type="match status" value="1"/>
</dbReference>
<organism evidence="3 4">
    <name type="scientific">Pseudogemmobacter lacusdianii</name>
    <dbReference type="NCBI Taxonomy" id="3069608"/>
    <lineage>
        <taxon>Bacteria</taxon>
        <taxon>Pseudomonadati</taxon>
        <taxon>Pseudomonadota</taxon>
        <taxon>Alphaproteobacteria</taxon>
        <taxon>Rhodobacterales</taxon>
        <taxon>Paracoccaceae</taxon>
        <taxon>Pseudogemmobacter</taxon>
    </lineage>
</organism>
<dbReference type="Proteomes" id="UP001239680">
    <property type="component" value="Unassembled WGS sequence"/>
</dbReference>
<keyword evidence="2" id="KW-0732">Signal</keyword>
<evidence type="ECO:0000313" key="4">
    <source>
        <dbReference type="Proteomes" id="UP001239680"/>
    </source>
</evidence>
<evidence type="ECO:0000313" key="3">
    <source>
        <dbReference type="EMBL" id="MDQ2065813.1"/>
    </source>
</evidence>
<sequence>MKAIKLVSASVLALAIASPTFAQSILVGADSVDDRIDDIERDVSEDMARANDSYRYGQPEGQDGLTGSVSLGFSGKTGNNESQDLAVGFRIRHVGGPLVQTIGAVLDFQESDVAGVTTKTKEDIFVVYDANYYVNDRFYIFGLARLDQDGLAQDALVPADAVYREGFIGVGPGYRIINTPDMTWRVQAGVGISYTAYGDDTSVTESAGILGSRFYSKINENVFLTNDTDIIDSDVGLRANNDFGVNVKLSDTFSTRISYLTEYNESRAIRTDNRLGVSLVMGF</sequence>
<feature type="chain" id="PRO_5045607778" evidence="2">
    <location>
        <begin position="23"/>
        <end position="283"/>
    </location>
</feature>
<comment type="caution">
    <text evidence="3">The sequence shown here is derived from an EMBL/GenBank/DDBJ whole genome shotgun (WGS) entry which is preliminary data.</text>
</comment>
<accession>A0ABU0VW02</accession>
<evidence type="ECO:0000256" key="1">
    <source>
        <dbReference type="SAM" id="MobiDB-lite"/>
    </source>
</evidence>
<protein>
    <submittedName>
        <fullName evidence="3">DUF481 domain-containing protein</fullName>
    </submittedName>
</protein>